<dbReference type="HOGENOM" id="CLU_449930_0_0_1"/>
<evidence type="ECO:0000313" key="4">
    <source>
        <dbReference type="Proteomes" id="UP000011081"/>
    </source>
</evidence>
<sequence>MHRNGMFKFVLWFILWFTRPSLEKLLQSKDVEFEVSNGKFTESIRINHQIINMIQNRSLRKTMAAYLCCFNKLSDLLSKAVLKYSGDIPGLDLKFKANTIRMIGAAMSSRRTKSGGAEIVKVVELRTDGKCPSHYKSAKNAVDETHSIPATDLSPQKRVDRTSELNRVYERTKPSLEQSEGTKRCLAQAPERDGMAVSDSETTAQRSQQQLSSAETKHDHMGWQLGHLKQRRLIRPEQLKQAKPNEECPELVTKEEAPMPHARSDGAVYETAAKSEDERNTSVLADSETIINDESHASTDQCSVPIDVTRPAQKLEPSWLNNPEQFFRQNALDTDRNKSVEKYIVPQRRGNSGVFAASDCSFSPFGTLSKKCERKNSVSQENYRQTLSNTTTSENRNADSGHKNDKERVSRVREFPQFAPYTGKQALKMDSSTFVRPINGKMQNTAGSLPNGHEKYATVVQNTHVRFDVTQVSETSSCIGTNQIAPSNEPTKSVEQDDSAVTCTKSSENEQNTAPPVEQSGCQHLSGESCCRPASSVPHELDTTAGPSATGNVDIAANPNYLAHLSFYASANKELIKTFLANLRRCSADSPMFGSIQSYELAYDTTF</sequence>
<evidence type="ECO:0000256" key="1">
    <source>
        <dbReference type="SAM" id="MobiDB-lite"/>
    </source>
</evidence>
<feature type="compositionally biased region" description="Basic and acidic residues" evidence="1">
    <location>
        <begin position="396"/>
        <end position="410"/>
    </location>
</feature>
<feature type="region of interest" description="Disordered" evidence="1">
    <location>
        <begin position="373"/>
        <end position="410"/>
    </location>
</feature>
<keyword evidence="2" id="KW-0732">Signal</keyword>
<dbReference type="RefSeq" id="XP_008074034.1">
    <property type="nucleotide sequence ID" value="XM_008075843.1"/>
</dbReference>
<feature type="compositionally biased region" description="Polar residues" evidence="1">
    <location>
        <begin position="199"/>
        <end position="214"/>
    </location>
</feature>
<dbReference type="GeneID" id="19878896"/>
<proteinExistence type="predicted"/>
<feature type="compositionally biased region" description="Basic and acidic residues" evidence="1">
    <location>
        <begin position="155"/>
        <end position="174"/>
    </location>
</feature>
<feature type="compositionally biased region" description="Polar residues" evidence="1">
    <location>
        <begin position="480"/>
        <end position="514"/>
    </location>
</feature>
<feature type="chain" id="PRO_5003960202" evidence="2">
    <location>
        <begin position="24"/>
        <end position="607"/>
    </location>
</feature>
<evidence type="ECO:0000313" key="3">
    <source>
        <dbReference type="EMBL" id="ELA47482.1"/>
    </source>
</evidence>
<feature type="compositionally biased region" description="Basic and acidic residues" evidence="1">
    <location>
        <begin position="236"/>
        <end position="264"/>
    </location>
</feature>
<protein>
    <submittedName>
        <fullName evidence="3">Uncharacterized protein</fullName>
    </submittedName>
</protein>
<reference evidence="4" key="1">
    <citation type="submission" date="2011-03" db="EMBL/GenBank/DDBJ databases">
        <title>The genome sequence of Vavraia culicis strain floridensis.</title>
        <authorList>
            <consortium name="The Broad Institute Genome Sequencing Platform"/>
            <person name="Cuomo C."/>
            <person name="Becnel J."/>
            <person name="Sanscrainte N."/>
            <person name="Young S.K."/>
            <person name="Zeng Q."/>
            <person name="Gargeya S."/>
            <person name="Fitzgerald M."/>
            <person name="Haas B."/>
            <person name="Abouelleil A."/>
            <person name="Alvarado L."/>
            <person name="Arachchi H.M."/>
            <person name="Berlin A."/>
            <person name="Chapman S.B."/>
            <person name="Gearin G."/>
            <person name="Goldberg J."/>
            <person name="Griggs A."/>
            <person name="Gujja S."/>
            <person name="Hansen M."/>
            <person name="Heiman D."/>
            <person name="Howarth C."/>
            <person name="Larimer J."/>
            <person name="Lui A."/>
            <person name="MacDonald P.J.P."/>
            <person name="McCowen C."/>
            <person name="Montmayeur A."/>
            <person name="Murphy C."/>
            <person name="Neiman D."/>
            <person name="Pearson M."/>
            <person name="Priest M."/>
            <person name="Roberts A."/>
            <person name="Saif S."/>
            <person name="Shea T."/>
            <person name="Sisk P."/>
            <person name="Stolte C."/>
            <person name="Sykes S."/>
            <person name="Wortman J."/>
            <person name="Nusbaum C."/>
            <person name="Birren B."/>
        </authorList>
    </citation>
    <scope>NUCLEOTIDE SEQUENCE [LARGE SCALE GENOMIC DNA]</scope>
    <source>
        <strain evidence="4">floridensis</strain>
    </source>
</reference>
<feature type="compositionally biased region" description="Polar residues" evidence="1">
    <location>
        <begin position="377"/>
        <end position="395"/>
    </location>
</feature>
<dbReference type="InParanoid" id="L2GVV6"/>
<evidence type="ECO:0000256" key="2">
    <source>
        <dbReference type="SAM" id="SignalP"/>
    </source>
</evidence>
<feature type="region of interest" description="Disordered" evidence="1">
    <location>
        <begin position="147"/>
        <end position="223"/>
    </location>
</feature>
<dbReference type="EMBL" id="GL877417">
    <property type="protein sequence ID" value="ELA47482.1"/>
    <property type="molecule type" value="Genomic_DNA"/>
</dbReference>
<feature type="region of interest" description="Disordered" evidence="1">
    <location>
        <begin position="236"/>
        <end position="266"/>
    </location>
</feature>
<dbReference type="VEuPathDB" id="MicrosporidiaDB:VCUG_01014"/>
<accession>L2GVV6</accession>
<organism evidence="3 4">
    <name type="scientific">Vavraia culicis (isolate floridensis)</name>
    <name type="common">Microsporidian parasite</name>
    <dbReference type="NCBI Taxonomy" id="948595"/>
    <lineage>
        <taxon>Eukaryota</taxon>
        <taxon>Fungi</taxon>
        <taxon>Fungi incertae sedis</taxon>
        <taxon>Microsporidia</taxon>
        <taxon>Pleistophoridae</taxon>
        <taxon>Vavraia</taxon>
    </lineage>
</organism>
<feature type="region of interest" description="Disordered" evidence="1">
    <location>
        <begin position="480"/>
        <end position="522"/>
    </location>
</feature>
<dbReference type="AlphaFoldDB" id="L2GVV6"/>
<dbReference type="Proteomes" id="UP000011081">
    <property type="component" value="Unassembled WGS sequence"/>
</dbReference>
<gene>
    <name evidence="3" type="ORF">VCUG_01014</name>
</gene>
<name>L2GVV6_VAVCU</name>
<feature type="signal peptide" evidence="2">
    <location>
        <begin position="1"/>
        <end position="23"/>
    </location>
</feature>
<keyword evidence="4" id="KW-1185">Reference proteome</keyword>